<evidence type="ECO:0000313" key="1">
    <source>
        <dbReference type="EMBL" id="XCG65293.1"/>
    </source>
</evidence>
<dbReference type="EMBL" id="CP159218">
    <property type="protein sequence ID" value="XCG65293.1"/>
    <property type="molecule type" value="Genomic_DNA"/>
</dbReference>
<dbReference type="RefSeq" id="WP_353650898.1">
    <property type="nucleotide sequence ID" value="NZ_CP159218.1"/>
</dbReference>
<sequence length="254" mass="27835">MHDPLEGLTDDGFIRTGVSLDRIPRAFSPILADLLREFEDHQEPSWELHLYGSVATGVARVGLADVDLVLINGPRTWADEVSARLSRRHAQLCRGVEIGVAQTSDYVGASDMSYGNRVFLQHYCVSLAGPDAVRARRPFAGDRRAARGFNGDIAAELARWRSGDATARRISRKTLLAASGITSVRTGTWTTDRTIAAHAWIDQQPADRDGVEQLQWHADHSEDVPAERIRAMLAPDGVVAAIVDSFTAEIGIWV</sequence>
<protein>
    <recommendedName>
        <fullName evidence="2">Polymerase nucleotidyl transferase domain-containing protein</fullName>
    </recommendedName>
</protein>
<name>A0AAU8DSW2_9ACTN</name>
<proteinExistence type="predicted"/>
<dbReference type="AlphaFoldDB" id="A0AAU8DSW2"/>
<gene>
    <name evidence="1" type="ORF">ABLG96_08400</name>
</gene>
<reference evidence="1" key="1">
    <citation type="submission" date="2024-05" db="EMBL/GenBank/DDBJ databases">
        <authorList>
            <person name="Cai S.Y."/>
            <person name="Jin L.M."/>
            <person name="Li H.R."/>
        </authorList>
    </citation>
    <scope>NUCLEOTIDE SEQUENCE</scope>
    <source>
        <strain evidence="1">A5-74</strain>
    </source>
</reference>
<organism evidence="1">
    <name type="scientific">Nakamurella sp. A5-74</name>
    <dbReference type="NCBI Taxonomy" id="3158264"/>
    <lineage>
        <taxon>Bacteria</taxon>
        <taxon>Bacillati</taxon>
        <taxon>Actinomycetota</taxon>
        <taxon>Actinomycetes</taxon>
        <taxon>Nakamurellales</taxon>
        <taxon>Nakamurellaceae</taxon>
        <taxon>Nakamurella</taxon>
    </lineage>
</organism>
<dbReference type="SUPFAM" id="SSF81301">
    <property type="entry name" value="Nucleotidyltransferase"/>
    <property type="match status" value="1"/>
</dbReference>
<dbReference type="InterPro" id="IPR043519">
    <property type="entry name" value="NT_sf"/>
</dbReference>
<accession>A0AAU8DSW2</accession>
<evidence type="ECO:0008006" key="2">
    <source>
        <dbReference type="Google" id="ProtNLM"/>
    </source>
</evidence>